<evidence type="ECO:0000256" key="4">
    <source>
        <dbReference type="ARBA" id="ARBA00022692"/>
    </source>
</evidence>
<dbReference type="InterPro" id="IPR032675">
    <property type="entry name" value="LRR_dom_sf"/>
</dbReference>
<keyword evidence="3" id="KW-0433">Leucine-rich repeat</keyword>
<accession>A0AAD9L443</accession>
<keyword evidence="4 11" id="KW-0812">Transmembrane</keyword>
<dbReference type="SUPFAM" id="SSF52058">
    <property type="entry name" value="L domain-like"/>
    <property type="match status" value="1"/>
</dbReference>
<dbReference type="AlphaFoldDB" id="A0AAD9L443"/>
<proteinExistence type="inferred from homology"/>
<dbReference type="InterPro" id="IPR003591">
    <property type="entry name" value="Leu-rich_rpt_typical-subtyp"/>
</dbReference>
<dbReference type="PANTHER" id="PTHR24365:SF541">
    <property type="entry name" value="PROTEIN TOLL-RELATED"/>
    <property type="match status" value="1"/>
</dbReference>
<evidence type="ECO:0000313" key="15">
    <source>
        <dbReference type="Proteomes" id="UP001209878"/>
    </source>
</evidence>
<name>A0AAD9L443_RIDPI</name>
<dbReference type="SUPFAM" id="SSF52200">
    <property type="entry name" value="Toll/Interleukin receptor TIR domain"/>
    <property type="match status" value="1"/>
</dbReference>
<reference evidence="14" key="1">
    <citation type="journal article" date="2023" name="Mol. Biol. Evol.">
        <title>Third-Generation Sequencing Reveals the Adaptive Role of the Epigenome in Three Deep-Sea Polychaetes.</title>
        <authorList>
            <person name="Perez M."/>
            <person name="Aroh O."/>
            <person name="Sun Y."/>
            <person name="Lan Y."/>
            <person name="Juniper S.K."/>
            <person name="Young C.R."/>
            <person name="Angers B."/>
            <person name="Qian P.Y."/>
        </authorList>
    </citation>
    <scope>NUCLEOTIDE SEQUENCE</scope>
    <source>
        <strain evidence="14">R07B-5</strain>
    </source>
</reference>
<feature type="transmembrane region" description="Helical" evidence="11">
    <location>
        <begin position="573"/>
        <end position="596"/>
    </location>
</feature>
<protein>
    <recommendedName>
        <fullName evidence="13">TIR domain-containing protein</fullName>
    </recommendedName>
</protein>
<dbReference type="GO" id="GO:0005886">
    <property type="term" value="C:plasma membrane"/>
    <property type="evidence" value="ECO:0007669"/>
    <property type="project" value="TreeGrafter"/>
</dbReference>
<evidence type="ECO:0000259" key="13">
    <source>
        <dbReference type="PROSITE" id="PS50104"/>
    </source>
</evidence>
<dbReference type="InterPro" id="IPR001611">
    <property type="entry name" value="Leu-rich_rpt"/>
</dbReference>
<keyword evidence="6" id="KW-0677">Repeat</keyword>
<evidence type="ECO:0000256" key="6">
    <source>
        <dbReference type="ARBA" id="ARBA00022737"/>
    </source>
</evidence>
<dbReference type="GO" id="GO:0007165">
    <property type="term" value="P:signal transduction"/>
    <property type="evidence" value="ECO:0007669"/>
    <property type="project" value="InterPro"/>
</dbReference>
<dbReference type="Gene3D" id="3.40.50.10140">
    <property type="entry name" value="Toll/interleukin-1 receptor homology (TIR) domain"/>
    <property type="match status" value="1"/>
</dbReference>
<keyword evidence="9" id="KW-0675">Receptor</keyword>
<dbReference type="Pfam" id="PF13855">
    <property type="entry name" value="LRR_8"/>
    <property type="match status" value="1"/>
</dbReference>
<evidence type="ECO:0000256" key="10">
    <source>
        <dbReference type="ARBA" id="ARBA00023180"/>
    </source>
</evidence>
<evidence type="ECO:0000256" key="3">
    <source>
        <dbReference type="ARBA" id="ARBA00022614"/>
    </source>
</evidence>
<dbReference type="InterPro" id="IPR035897">
    <property type="entry name" value="Toll_tir_struct_dom_sf"/>
</dbReference>
<keyword evidence="7 11" id="KW-1133">Transmembrane helix</keyword>
<dbReference type="Proteomes" id="UP001209878">
    <property type="component" value="Unassembled WGS sequence"/>
</dbReference>
<keyword evidence="5 12" id="KW-0732">Signal</keyword>
<evidence type="ECO:0000256" key="2">
    <source>
        <dbReference type="ARBA" id="ARBA00009634"/>
    </source>
</evidence>
<evidence type="ECO:0000256" key="8">
    <source>
        <dbReference type="ARBA" id="ARBA00023136"/>
    </source>
</evidence>
<evidence type="ECO:0000256" key="5">
    <source>
        <dbReference type="ARBA" id="ARBA00022729"/>
    </source>
</evidence>
<keyword evidence="10" id="KW-0325">Glycoprotein</keyword>
<organism evidence="14 15">
    <name type="scientific">Ridgeia piscesae</name>
    <name type="common">Tubeworm</name>
    <dbReference type="NCBI Taxonomy" id="27915"/>
    <lineage>
        <taxon>Eukaryota</taxon>
        <taxon>Metazoa</taxon>
        <taxon>Spiralia</taxon>
        <taxon>Lophotrochozoa</taxon>
        <taxon>Annelida</taxon>
        <taxon>Polychaeta</taxon>
        <taxon>Sedentaria</taxon>
        <taxon>Canalipalpata</taxon>
        <taxon>Sabellida</taxon>
        <taxon>Siboglinidae</taxon>
        <taxon>Ridgeia</taxon>
    </lineage>
</organism>
<feature type="domain" description="TIR" evidence="13">
    <location>
        <begin position="626"/>
        <end position="763"/>
    </location>
</feature>
<dbReference type="GO" id="GO:0038023">
    <property type="term" value="F:signaling receptor activity"/>
    <property type="evidence" value="ECO:0007669"/>
    <property type="project" value="TreeGrafter"/>
</dbReference>
<comment type="similarity">
    <text evidence="2">Belongs to the Toll-like receptor family.</text>
</comment>
<sequence>MSPSYTALTAICGALLITMIAGCPMKDYVCKWESGVYVLHCNPDVYNYTFLTVVSTIRKIPTNATRLKVQCFSQRIVVDLKFSRLWNIRELTLDTFTVKSNRTKIFKYVAHLRRLTLRNLDWSRLEKETFRYLSKLQTLSIERLDSLEYIHPEVLAPLQSLQSLSFRHVGAKKDRLRYSDYAALLRHLPSGGLRTLVMYDVHSDNHPETKLNIDVMFNNGQWSKRLRYLDLGCNNLVSIDGNPARSWPVLEYISVAENSLLGATTINAFWMQFCTHMTLETIDLSRINERALSSGDAVFQLTVDDTCRLGVPMRLGPRIRSVSVRDTTFIANTDTLHYPLCFHDDRDTVHYVDLSNARTTRPLSFSFRHLHALRYLNIQNLNTRRLTGTTFSRMPNLTMLLLGRNLIGGSIANDSVNALFASNTQLRMLDLAECHISSVPPGEFSQLNRLQILNLSHNEMTTFTVKLDKLAALRLLNISHNKLTTLSGATRKQLDDLAWRGPIQVDISGNPLRCFSNHSEFATWAETTAVEFVNAEKTLCTCENGTQRMALGDESRFTERGTEFVEKETANNAWKYGIGISLPMVVLAVVISAYVWHRCRWKCAFYCHQMQRLTPVADSTTSDRVYKRDAFICYNSNDSTWVCHDLLKHLEDSRISTVIHHRDFLPGSVLEETIRESIDMSRFTVLVLSPDFLASNWCLLEMHLARNRIISEGRDVIVPIILREFPTSQLTRTLEGILSKSYIQWTEDPEGQALFWDKLITKLKKGGNIRPLEN</sequence>
<dbReference type="PANTHER" id="PTHR24365">
    <property type="entry name" value="TOLL-LIKE RECEPTOR"/>
    <property type="match status" value="1"/>
</dbReference>
<evidence type="ECO:0000256" key="1">
    <source>
        <dbReference type="ARBA" id="ARBA00004167"/>
    </source>
</evidence>
<comment type="caution">
    <text evidence="14">The sequence shown here is derived from an EMBL/GenBank/DDBJ whole genome shotgun (WGS) entry which is preliminary data.</text>
</comment>
<dbReference type="SMART" id="SM00369">
    <property type="entry name" value="LRR_TYP"/>
    <property type="match status" value="4"/>
</dbReference>
<dbReference type="Pfam" id="PF13676">
    <property type="entry name" value="TIR_2"/>
    <property type="match status" value="1"/>
</dbReference>
<dbReference type="InterPro" id="IPR000157">
    <property type="entry name" value="TIR_dom"/>
</dbReference>
<dbReference type="SMART" id="SM00255">
    <property type="entry name" value="TIR"/>
    <property type="match status" value="1"/>
</dbReference>
<dbReference type="PROSITE" id="PS50104">
    <property type="entry name" value="TIR"/>
    <property type="match status" value="1"/>
</dbReference>
<keyword evidence="8 11" id="KW-0472">Membrane</keyword>
<keyword evidence="15" id="KW-1185">Reference proteome</keyword>
<feature type="signal peptide" evidence="12">
    <location>
        <begin position="1"/>
        <end position="22"/>
    </location>
</feature>
<dbReference type="Gene3D" id="3.80.10.10">
    <property type="entry name" value="Ribonuclease Inhibitor"/>
    <property type="match status" value="2"/>
</dbReference>
<evidence type="ECO:0000313" key="14">
    <source>
        <dbReference type="EMBL" id="KAK2182492.1"/>
    </source>
</evidence>
<feature type="chain" id="PRO_5042051391" description="TIR domain-containing protein" evidence="12">
    <location>
        <begin position="23"/>
        <end position="774"/>
    </location>
</feature>
<evidence type="ECO:0000256" key="11">
    <source>
        <dbReference type="SAM" id="Phobius"/>
    </source>
</evidence>
<evidence type="ECO:0000256" key="9">
    <source>
        <dbReference type="ARBA" id="ARBA00023170"/>
    </source>
</evidence>
<gene>
    <name evidence="14" type="ORF">NP493_351g04030</name>
</gene>
<dbReference type="PROSITE" id="PS51450">
    <property type="entry name" value="LRR"/>
    <property type="match status" value="1"/>
</dbReference>
<evidence type="ECO:0000256" key="12">
    <source>
        <dbReference type="SAM" id="SignalP"/>
    </source>
</evidence>
<comment type="subcellular location">
    <subcellularLocation>
        <location evidence="1">Membrane</location>
        <topology evidence="1">Single-pass membrane protein</topology>
    </subcellularLocation>
</comment>
<dbReference type="EMBL" id="JAODUO010000352">
    <property type="protein sequence ID" value="KAK2182492.1"/>
    <property type="molecule type" value="Genomic_DNA"/>
</dbReference>
<evidence type="ECO:0000256" key="7">
    <source>
        <dbReference type="ARBA" id="ARBA00022989"/>
    </source>
</evidence>